<keyword evidence="3 7" id="KW-0436">Ligase</keyword>
<keyword evidence="5 7" id="KW-0067">ATP-binding</keyword>
<dbReference type="GO" id="GO:0005737">
    <property type="term" value="C:cytoplasm"/>
    <property type="evidence" value="ECO:0007669"/>
    <property type="project" value="InterPro"/>
</dbReference>
<sequence length="669" mass="74006">MKLINVAAGVLNQTPLDWKNNSDNIISAITQARDTNVSILCLPELCISGYGCEDEFHSPGIRVSAQEILLELLPHTVGMVVSFGVPLMYAGGIFNCAALAVDGRLVGFVPKQHLAGDGIHYEPRWFKAWPGGIHGEIEFGDQEYPIGDLIFDVGGVRIGFEICEDAWVGTRPGGSLAARGADIILNPSASHFAFDKHQVRQRFVLEGSRAFNVSYVYSNLTGNESGRAIFDGDAMIASGGNLLACGQRLSFKPVLLTSAIINVEATRMVRARTGSFEPSVDGDEDDVIDVDFEFPPCKLERPELVKSEWETNTDIKAEEFTRAVSLGLFDYLRKSNSKGFIVSLSGGCDSASVVALITSMLQLAEKELGFEALLDRLKWCIPKSSDDDLPKDVAELNHRLLTTVYQSTRNSGEVTRSAANKLAAAVNATHYEFDVDSLVQDYRTMVSKAIGKELTWEKHDIALQNIQARVRSPGVWMLANINNALLLSTSNRSEAAVGYATMDGDTSGGLSPIAGIDKAYLRQWLKWMEITGPVGGAPIPELKLVNDQQPTAELRPPEDGQTDEDDLMPYDILDAIECYAIRDKMVPLEVFEHIKVDFPDVDSKQLGLWTIRFFRLWCRNQWKRERYAPSFHLDDKNLDPKTWCRFPILSGGFRREIAELEANLKSSMA</sequence>
<dbReference type="CDD" id="cd00553">
    <property type="entry name" value="NAD_synthase"/>
    <property type="match status" value="1"/>
</dbReference>
<evidence type="ECO:0000313" key="11">
    <source>
        <dbReference type="EMBL" id="QEG21240.1"/>
    </source>
</evidence>
<dbReference type="GO" id="GO:0004359">
    <property type="term" value="F:glutaminase activity"/>
    <property type="evidence" value="ECO:0007669"/>
    <property type="project" value="InterPro"/>
</dbReference>
<dbReference type="InterPro" id="IPR014729">
    <property type="entry name" value="Rossmann-like_a/b/a_fold"/>
</dbReference>
<dbReference type="RefSeq" id="WP_075081752.1">
    <property type="nucleotide sequence ID" value="NZ_CP042912.1"/>
</dbReference>
<evidence type="ECO:0000256" key="9">
    <source>
        <dbReference type="RuleBase" id="RU003811"/>
    </source>
</evidence>
<feature type="binding site" evidence="7">
    <location>
        <position position="489"/>
    </location>
    <ligand>
        <name>ATP</name>
        <dbReference type="ChEBI" id="CHEBI:30616"/>
    </ligand>
</feature>
<dbReference type="EMBL" id="CP042912">
    <property type="protein sequence ID" value="QEG21240.1"/>
    <property type="molecule type" value="Genomic_DNA"/>
</dbReference>
<dbReference type="KEGG" id="mff:MFFC18_10950"/>
<gene>
    <name evidence="7 11" type="primary">nadE</name>
    <name evidence="11" type="ORF">MFFC18_10950</name>
</gene>
<comment type="pathway">
    <text evidence="1 7 8">Cofactor biosynthesis; NAD(+) biosynthesis; NAD(+) from deamido-NAD(+) (L-Gln route): step 1/1.</text>
</comment>
<dbReference type="PIRSF" id="PIRSF006630">
    <property type="entry name" value="NADS_GAT"/>
    <property type="match status" value="1"/>
</dbReference>
<evidence type="ECO:0000259" key="10">
    <source>
        <dbReference type="PROSITE" id="PS50263"/>
    </source>
</evidence>
<evidence type="ECO:0000256" key="8">
    <source>
        <dbReference type="PIRNR" id="PIRNR006630"/>
    </source>
</evidence>
<dbReference type="InterPro" id="IPR003694">
    <property type="entry name" value="NAD_synthase"/>
</dbReference>
<feature type="binding site" evidence="7">
    <location>
        <position position="190"/>
    </location>
    <ligand>
        <name>L-glutamine</name>
        <dbReference type="ChEBI" id="CHEBI:58359"/>
    </ligand>
</feature>
<feature type="domain" description="CN hydrolase" evidence="10">
    <location>
        <begin position="4"/>
        <end position="263"/>
    </location>
</feature>
<dbReference type="HAMAP" id="MF_02090">
    <property type="entry name" value="NadE_glutamine_dep"/>
    <property type="match status" value="1"/>
</dbReference>
<feature type="binding site" evidence="7">
    <location>
        <position position="494"/>
    </location>
    <ligand>
        <name>deamido-NAD(+)</name>
        <dbReference type="ChEBI" id="CHEBI:58437"/>
        <note>ligand shared between two neighboring subunits</note>
    </ligand>
</feature>
<dbReference type="InterPro" id="IPR022310">
    <property type="entry name" value="NAD/GMP_synthase"/>
</dbReference>
<dbReference type="Pfam" id="PF00795">
    <property type="entry name" value="CN_hydrolase"/>
    <property type="match status" value="1"/>
</dbReference>
<dbReference type="UniPathway" id="UPA00253">
    <property type="reaction ID" value="UER00334"/>
</dbReference>
<comment type="caution">
    <text evidence="7">Lacks conserved residue(s) required for the propagation of feature annotation.</text>
</comment>
<comment type="function">
    <text evidence="7">Catalyzes the ATP-dependent amidation of deamido-NAD to form NAD. Uses L-glutamine as a nitrogen source.</text>
</comment>
<feature type="binding site" evidence="7">
    <location>
        <position position="196"/>
    </location>
    <ligand>
        <name>L-glutamine</name>
        <dbReference type="ChEBI" id="CHEBI:58359"/>
    </ligand>
</feature>
<dbReference type="PANTHER" id="PTHR23090">
    <property type="entry name" value="NH 3 /GLUTAMINE-DEPENDENT NAD + SYNTHETASE"/>
    <property type="match status" value="1"/>
</dbReference>
<dbReference type="OrthoDB" id="9803818at2"/>
<evidence type="ECO:0000256" key="6">
    <source>
        <dbReference type="ARBA" id="ARBA00023027"/>
    </source>
</evidence>
<feature type="active site" description="Nucleophile; for glutaminase activity" evidence="7">
    <location>
        <position position="163"/>
    </location>
</feature>
<dbReference type="CDD" id="cd07570">
    <property type="entry name" value="GAT_Gln-NAD-synth"/>
    <property type="match status" value="1"/>
</dbReference>
<dbReference type="STRING" id="980251.GCA_001642875_01845"/>
<dbReference type="GO" id="GO:0009435">
    <property type="term" value="P:NAD+ biosynthetic process"/>
    <property type="evidence" value="ECO:0007669"/>
    <property type="project" value="UniProtKB-UniRule"/>
</dbReference>
<dbReference type="GO" id="GO:0008795">
    <property type="term" value="F:NAD+ synthase activity"/>
    <property type="evidence" value="ECO:0007669"/>
    <property type="project" value="UniProtKB-UniRule"/>
</dbReference>
<feature type="binding site" evidence="7">
    <location>
        <position position="623"/>
    </location>
    <ligand>
        <name>deamido-NAD(+)</name>
        <dbReference type="ChEBI" id="CHEBI:58437"/>
        <note>ligand shared between two neighboring subunits</note>
    </ligand>
</feature>
<keyword evidence="4 7" id="KW-0547">Nucleotide-binding</keyword>
<keyword evidence="6 7" id="KW-0520">NAD</keyword>
<feature type="active site" description="Proton acceptor; for glutaminase activity" evidence="7">
    <location>
        <position position="44"/>
    </location>
</feature>
<dbReference type="GO" id="GO:0003952">
    <property type="term" value="F:NAD+ synthase (glutamine-hydrolyzing) activity"/>
    <property type="evidence" value="ECO:0007669"/>
    <property type="project" value="UniProtKB-UniRule"/>
</dbReference>
<evidence type="ECO:0000256" key="4">
    <source>
        <dbReference type="ARBA" id="ARBA00022741"/>
    </source>
</evidence>
<dbReference type="Proteomes" id="UP000322214">
    <property type="component" value="Chromosome"/>
</dbReference>
<keyword evidence="12" id="KW-1185">Reference proteome</keyword>
<dbReference type="GO" id="GO:0005524">
    <property type="term" value="F:ATP binding"/>
    <property type="evidence" value="ECO:0007669"/>
    <property type="project" value="UniProtKB-UniRule"/>
</dbReference>
<comment type="similarity">
    <text evidence="2 7 8">In the C-terminal section; belongs to the NAD synthetase family.</text>
</comment>
<dbReference type="InterPro" id="IPR014445">
    <property type="entry name" value="Gln-dep_NAD_synthase"/>
</dbReference>
<proteinExistence type="inferred from homology"/>
<feature type="active site" description="For glutaminase activity" evidence="7">
    <location>
        <position position="111"/>
    </location>
</feature>
<evidence type="ECO:0000256" key="7">
    <source>
        <dbReference type="HAMAP-Rule" id="MF_02090"/>
    </source>
</evidence>
<dbReference type="InterPro" id="IPR003010">
    <property type="entry name" value="C-N_Hydrolase"/>
</dbReference>
<evidence type="ECO:0000256" key="3">
    <source>
        <dbReference type="ARBA" id="ARBA00022598"/>
    </source>
</evidence>
<dbReference type="PANTHER" id="PTHR23090:SF9">
    <property type="entry name" value="GLUTAMINE-DEPENDENT NAD(+) SYNTHETASE"/>
    <property type="match status" value="1"/>
</dbReference>
<comment type="catalytic activity">
    <reaction evidence="7 8">
        <text>deamido-NAD(+) + L-glutamine + ATP + H2O = L-glutamate + AMP + diphosphate + NAD(+) + H(+)</text>
        <dbReference type="Rhea" id="RHEA:24384"/>
        <dbReference type="ChEBI" id="CHEBI:15377"/>
        <dbReference type="ChEBI" id="CHEBI:15378"/>
        <dbReference type="ChEBI" id="CHEBI:29985"/>
        <dbReference type="ChEBI" id="CHEBI:30616"/>
        <dbReference type="ChEBI" id="CHEBI:33019"/>
        <dbReference type="ChEBI" id="CHEBI:57540"/>
        <dbReference type="ChEBI" id="CHEBI:58359"/>
        <dbReference type="ChEBI" id="CHEBI:58437"/>
        <dbReference type="ChEBI" id="CHEBI:456215"/>
        <dbReference type="EC" id="6.3.5.1"/>
    </reaction>
</comment>
<accession>A0A5B9P8N6</accession>
<dbReference type="EC" id="6.3.5.1" evidence="7 8"/>
<name>A0A5B9P8N6_9BACT</name>
<evidence type="ECO:0000313" key="12">
    <source>
        <dbReference type="Proteomes" id="UP000322214"/>
    </source>
</evidence>
<evidence type="ECO:0000256" key="2">
    <source>
        <dbReference type="ARBA" id="ARBA00007145"/>
    </source>
</evidence>
<evidence type="ECO:0000256" key="5">
    <source>
        <dbReference type="ARBA" id="ARBA00022840"/>
    </source>
</evidence>
<reference evidence="11 12" key="1">
    <citation type="submission" date="2019-08" db="EMBL/GenBank/DDBJ databases">
        <title>Deep-cultivation of Planctomycetes and their phenomic and genomic characterization uncovers novel biology.</title>
        <authorList>
            <person name="Wiegand S."/>
            <person name="Jogler M."/>
            <person name="Boedeker C."/>
            <person name="Pinto D."/>
            <person name="Vollmers J."/>
            <person name="Rivas-Marin E."/>
            <person name="Kohn T."/>
            <person name="Peeters S.H."/>
            <person name="Heuer A."/>
            <person name="Rast P."/>
            <person name="Oberbeckmann S."/>
            <person name="Bunk B."/>
            <person name="Jeske O."/>
            <person name="Meyerdierks A."/>
            <person name="Storesund J.E."/>
            <person name="Kallscheuer N."/>
            <person name="Luecker S."/>
            <person name="Lage O.M."/>
            <person name="Pohl T."/>
            <person name="Merkel B.J."/>
            <person name="Hornburger P."/>
            <person name="Mueller R.-W."/>
            <person name="Bruemmer F."/>
            <person name="Labrenz M."/>
            <person name="Spormann A.M."/>
            <person name="Op den Camp H."/>
            <person name="Overmann J."/>
            <person name="Amann R."/>
            <person name="Jetten M.S.M."/>
            <person name="Mascher T."/>
            <person name="Medema M.H."/>
            <person name="Devos D.P."/>
            <person name="Kaster A.-K."/>
            <person name="Ovreas L."/>
            <person name="Rohde M."/>
            <person name="Galperin M.Y."/>
            <person name="Jogler C."/>
        </authorList>
    </citation>
    <scope>NUCLEOTIDE SEQUENCE [LARGE SCALE GENOMIC DNA]</scope>
    <source>
        <strain evidence="11 12">FC18</strain>
    </source>
</reference>
<dbReference type="SUPFAM" id="SSF52402">
    <property type="entry name" value="Adenine nucleotide alpha hydrolases-like"/>
    <property type="match status" value="1"/>
</dbReference>
<dbReference type="Gene3D" id="3.60.110.10">
    <property type="entry name" value="Carbon-nitrogen hydrolase"/>
    <property type="match status" value="1"/>
</dbReference>
<organism evidence="11 12">
    <name type="scientific">Mariniblastus fucicola</name>
    <dbReference type="NCBI Taxonomy" id="980251"/>
    <lineage>
        <taxon>Bacteria</taxon>
        <taxon>Pseudomonadati</taxon>
        <taxon>Planctomycetota</taxon>
        <taxon>Planctomycetia</taxon>
        <taxon>Pirellulales</taxon>
        <taxon>Pirellulaceae</taxon>
        <taxon>Mariniblastus</taxon>
    </lineage>
</organism>
<comment type="similarity">
    <text evidence="9">Belongs to the NAD synthetase family.</text>
</comment>
<dbReference type="NCBIfam" id="TIGR00552">
    <property type="entry name" value="nadE"/>
    <property type="match status" value="1"/>
</dbReference>
<dbReference type="AlphaFoldDB" id="A0A5B9P8N6"/>
<evidence type="ECO:0000256" key="1">
    <source>
        <dbReference type="ARBA" id="ARBA00005188"/>
    </source>
</evidence>
<feature type="binding site" evidence="7">
    <location>
        <position position="465"/>
    </location>
    <ligand>
        <name>deamido-NAD(+)</name>
        <dbReference type="ChEBI" id="CHEBI:58437"/>
        <note>ligand shared between two neighboring subunits</note>
    </ligand>
</feature>
<dbReference type="PROSITE" id="PS50263">
    <property type="entry name" value="CN_HYDROLASE"/>
    <property type="match status" value="1"/>
</dbReference>
<protein>
    <recommendedName>
        <fullName evidence="7 8">Glutamine-dependent NAD(+) synthetase</fullName>
        <ecNumber evidence="7 8">6.3.5.1</ecNumber>
    </recommendedName>
    <alternativeName>
        <fullName evidence="7 8">NAD(+) synthase [glutamine-hydrolyzing]</fullName>
    </alternativeName>
</protein>
<dbReference type="SUPFAM" id="SSF56317">
    <property type="entry name" value="Carbon-nitrogen hydrolase"/>
    <property type="match status" value="1"/>
</dbReference>
<dbReference type="Gene3D" id="3.40.50.620">
    <property type="entry name" value="HUPs"/>
    <property type="match status" value="1"/>
</dbReference>
<dbReference type="Pfam" id="PF02540">
    <property type="entry name" value="NAD_synthase"/>
    <property type="match status" value="1"/>
</dbReference>
<dbReference type="InterPro" id="IPR036526">
    <property type="entry name" value="C-N_Hydrolase_sf"/>
</dbReference>